<dbReference type="PANTHER" id="PTHR43451:SF1">
    <property type="entry name" value="ACETYLTRANSFERASE"/>
    <property type="match status" value="1"/>
</dbReference>
<dbReference type="PROSITE" id="PS51186">
    <property type="entry name" value="GNAT"/>
    <property type="match status" value="1"/>
</dbReference>
<dbReference type="InterPro" id="IPR000182">
    <property type="entry name" value="GNAT_dom"/>
</dbReference>
<dbReference type="InterPro" id="IPR016181">
    <property type="entry name" value="Acyl_CoA_acyltransferase"/>
</dbReference>
<organism evidence="1 2">
    <name type="scientific">Vibrio crassostreae</name>
    <dbReference type="NCBI Taxonomy" id="246167"/>
    <lineage>
        <taxon>Bacteria</taxon>
        <taxon>Pseudomonadati</taxon>
        <taxon>Pseudomonadota</taxon>
        <taxon>Gammaproteobacteria</taxon>
        <taxon>Vibrionales</taxon>
        <taxon>Vibrionaceae</taxon>
        <taxon>Vibrio</taxon>
    </lineage>
</organism>
<dbReference type="PANTHER" id="PTHR43451">
    <property type="entry name" value="ACETYLTRANSFERASE (GNAT) FAMILY PROTEIN"/>
    <property type="match status" value="1"/>
</dbReference>
<name>A0A822MWW5_9VIBR</name>
<sequence>MSVNIRSAEISDSKAISELILPLAKKYVCPTCDASAHDILLNSMSEENVGKYLSTNYNYVIAVTANDEVVGVAGVRDNSHLYHLFVDDNFQGNGLSRQLWEAVKEESIKNGNSGIFTVNSAVNAESVYSRFGFKRTEGIRNRQGMIDIPMLLDLAY</sequence>
<dbReference type="Pfam" id="PF13673">
    <property type="entry name" value="Acetyltransf_10"/>
    <property type="match status" value="1"/>
</dbReference>
<dbReference type="Proteomes" id="UP000049495">
    <property type="component" value="Unassembled WGS sequence"/>
</dbReference>
<dbReference type="EMBL" id="CCJV01000066">
    <property type="protein sequence ID" value="CDT17308.1"/>
    <property type="molecule type" value="Genomic_DNA"/>
</dbReference>
<dbReference type="InterPro" id="IPR052564">
    <property type="entry name" value="N-acetyltrans/Recomb-assoc"/>
</dbReference>
<evidence type="ECO:0000313" key="2">
    <source>
        <dbReference type="Proteomes" id="UP000049495"/>
    </source>
</evidence>
<dbReference type="Gene3D" id="3.40.630.30">
    <property type="match status" value="1"/>
</dbReference>
<comment type="caution">
    <text evidence="1">The sequence shown here is derived from an EMBL/GenBank/DDBJ whole genome shotgun (WGS) entry which is preliminary data.</text>
</comment>
<dbReference type="CDD" id="cd04301">
    <property type="entry name" value="NAT_SF"/>
    <property type="match status" value="1"/>
</dbReference>
<dbReference type="GO" id="GO:0016747">
    <property type="term" value="F:acyltransferase activity, transferring groups other than amino-acyl groups"/>
    <property type="evidence" value="ECO:0007669"/>
    <property type="project" value="InterPro"/>
</dbReference>
<keyword evidence="1" id="KW-0808">Transferase</keyword>
<gene>
    <name evidence="1" type="ORF">VCR5J5_1580010</name>
</gene>
<dbReference type="AlphaFoldDB" id="A0A822MWW5"/>
<accession>A0A822MWW5</accession>
<proteinExistence type="predicted"/>
<reference evidence="2" key="1">
    <citation type="submission" date="2014-06" db="EMBL/GenBank/DDBJ databases">
        <authorList>
            <person name="Le Roux Frederique"/>
        </authorList>
    </citation>
    <scope>NUCLEOTIDE SEQUENCE [LARGE SCALE GENOMIC DNA]</scope>
    <source>
        <strain evidence="2">J5-5</strain>
    </source>
</reference>
<protein>
    <submittedName>
        <fullName evidence="1">GCN5-related N-acetyltransferase</fullName>
    </submittedName>
</protein>
<dbReference type="SUPFAM" id="SSF55729">
    <property type="entry name" value="Acyl-CoA N-acyltransferases (Nat)"/>
    <property type="match status" value="1"/>
</dbReference>
<evidence type="ECO:0000313" key="1">
    <source>
        <dbReference type="EMBL" id="CDT17308.1"/>
    </source>
</evidence>
<dbReference type="RefSeq" id="WP_048664394.1">
    <property type="nucleotide sequence ID" value="NZ_CAWQCV010000012.1"/>
</dbReference>